<dbReference type="Proteomes" id="UP001066276">
    <property type="component" value="Chromosome 2_1"/>
</dbReference>
<keyword evidence="3" id="KW-1185">Reference proteome</keyword>
<sequence length="69" mass="7059">MAWPRGRKGSPGALASGGQRTKTRMGAPAPGPPRALAWGPAGAPELKLEGEAYPGPVYSQAKTPWCMAG</sequence>
<protein>
    <submittedName>
        <fullName evidence="2">Uncharacterized protein</fullName>
    </submittedName>
</protein>
<comment type="caution">
    <text evidence="2">The sequence shown here is derived from an EMBL/GenBank/DDBJ whole genome shotgun (WGS) entry which is preliminary data.</text>
</comment>
<gene>
    <name evidence="2" type="ORF">NDU88_004926</name>
</gene>
<feature type="region of interest" description="Disordered" evidence="1">
    <location>
        <begin position="1"/>
        <end position="41"/>
    </location>
</feature>
<dbReference type="EMBL" id="JANPWB010000003">
    <property type="protein sequence ID" value="KAJ1201111.1"/>
    <property type="molecule type" value="Genomic_DNA"/>
</dbReference>
<accession>A0AAV7VJL6</accession>
<dbReference type="AlphaFoldDB" id="A0AAV7VJL6"/>
<evidence type="ECO:0000313" key="3">
    <source>
        <dbReference type="Proteomes" id="UP001066276"/>
    </source>
</evidence>
<organism evidence="2 3">
    <name type="scientific">Pleurodeles waltl</name>
    <name type="common">Iberian ribbed newt</name>
    <dbReference type="NCBI Taxonomy" id="8319"/>
    <lineage>
        <taxon>Eukaryota</taxon>
        <taxon>Metazoa</taxon>
        <taxon>Chordata</taxon>
        <taxon>Craniata</taxon>
        <taxon>Vertebrata</taxon>
        <taxon>Euteleostomi</taxon>
        <taxon>Amphibia</taxon>
        <taxon>Batrachia</taxon>
        <taxon>Caudata</taxon>
        <taxon>Salamandroidea</taxon>
        <taxon>Salamandridae</taxon>
        <taxon>Pleurodelinae</taxon>
        <taxon>Pleurodeles</taxon>
    </lineage>
</organism>
<name>A0AAV7VJL6_PLEWA</name>
<evidence type="ECO:0000313" key="2">
    <source>
        <dbReference type="EMBL" id="KAJ1201111.1"/>
    </source>
</evidence>
<evidence type="ECO:0000256" key="1">
    <source>
        <dbReference type="SAM" id="MobiDB-lite"/>
    </source>
</evidence>
<reference evidence="2" key="1">
    <citation type="journal article" date="2022" name="bioRxiv">
        <title>Sequencing and chromosome-scale assembly of the giantPleurodeles waltlgenome.</title>
        <authorList>
            <person name="Brown T."/>
            <person name="Elewa A."/>
            <person name="Iarovenko S."/>
            <person name="Subramanian E."/>
            <person name="Araus A.J."/>
            <person name="Petzold A."/>
            <person name="Susuki M."/>
            <person name="Suzuki K.-i.T."/>
            <person name="Hayashi T."/>
            <person name="Toyoda A."/>
            <person name="Oliveira C."/>
            <person name="Osipova E."/>
            <person name="Leigh N.D."/>
            <person name="Simon A."/>
            <person name="Yun M.H."/>
        </authorList>
    </citation>
    <scope>NUCLEOTIDE SEQUENCE</scope>
    <source>
        <strain evidence="2">20211129_DDA</strain>
        <tissue evidence="2">Liver</tissue>
    </source>
</reference>
<proteinExistence type="predicted"/>